<feature type="region of interest" description="Disordered" evidence="4">
    <location>
        <begin position="74"/>
        <end position="409"/>
    </location>
</feature>
<feature type="compositionally biased region" description="Basic and acidic residues" evidence="4">
    <location>
        <begin position="279"/>
        <end position="293"/>
    </location>
</feature>
<feature type="compositionally biased region" description="Polar residues" evidence="4">
    <location>
        <begin position="265"/>
        <end position="278"/>
    </location>
</feature>
<dbReference type="GO" id="GO:0035556">
    <property type="term" value="P:intracellular signal transduction"/>
    <property type="evidence" value="ECO:0007669"/>
    <property type="project" value="InterPro"/>
</dbReference>
<dbReference type="OrthoDB" id="2021138at2759"/>
<accession>A0A8H8CNX3</accession>
<keyword evidence="3" id="KW-0677">Repeat</keyword>
<dbReference type="Pfam" id="PF13855">
    <property type="entry name" value="LRR_8"/>
    <property type="match status" value="1"/>
</dbReference>
<protein>
    <recommendedName>
        <fullName evidence="8">Adenylate cyclase</fullName>
    </recommendedName>
</protein>
<dbReference type="Pfam" id="PF23010">
    <property type="entry name" value="RA_3"/>
    <property type="match status" value="1"/>
</dbReference>
<dbReference type="Pfam" id="PF00481">
    <property type="entry name" value="PP2C"/>
    <property type="match status" value="1"/>
</dbReference>
<dbReference type="InterPro" id="IPR050216">
    <property type="entry name" value="LRR_domain-containing"/>
</dbReference>
<dbReference type="GO" id="GO:0046872">
    <property type="term" value="F:metal ion binding"/>
    <property type="evidence" value="ECO:0007669"/>
    <property type="project" value="UniProtKB-KW"/>
</dbReference>
<evidence type="ECO:0000256" key="2">
    <source>
        <dbReference type="ARBA" id="ARBA00022723"/>
    </source>
</evidence>
<dbReference type="InterPro" id="IPR029787">
    <property type="entry name" value="Nucleotide_cyclase"/>
</dbReference>
<keyword evidence="2" id="KW-0479">Metal-binding</keyword>
<dbReference type="PROSITE" id="PS51450">
    <property type="entry name" value="LRR"/>
    <property type="match status" value="6"/>
</dbReference>
<evidence type="ECO:0000256" key="3">
    <source>
        <dbReference type="ARBA" id="ARBA00022737"/>
    </source>
</evidence>
<dbReference type="Gene3D" id="3.30.70.1230">
    <property type="entry name" value="Nucleotide cyclase"/>
    <property type="match status" value="1"/>
</dbReference>
<sequence length="1843" mass="204147">MDRRQSTIRLSDDAVDQNGVARFADYSFQRPMNDDSIIAPWIDEPPTPPPKNSKSFGFSQKSSLVSFASLRQNSTTSLLRSIRPSESSLYIPETNKRRSQDDSESAKGMLYSGSSAHSGDLRKAKSNLNLFQKLRTRSSKPHLRSESDGSEHPSLKAPVPPLPDQRHGNNLFNGLPLPMPVASTSTIPIQTQPKKGKPKKRGKEPPTPPPKNEGQEFTGDLDLRSMEGILDPKVLSAGTSSSMFGNPSSPSSGSQSHSEHSSQNNQFEFNDPFSPTSLQDKRKAIIPKGDYRKVSPMTIMPPSDSCLPVSSASSTTLGPGSPTGSHNEGWVPPESWAVKGTEDPYDNPHTSGNLDSSDSDNSSNGLPPALSGKKILRDKTKGGRRRNASGSSVSLLSTTSKGSRSTIRGNAYQSMPFKVRFSKAGNNATHIISADMVTTVADLTAKLSKRLPPGENHLQHNLYLSINDRERILAPNERPGVIVKQTMEQAGYDFEDGHHLLGVDSLNNLLKFVYKSQLLAGEEKIVLDNYDMVDLSGRGLRTIPVVLHQNADSIVTLRLDGNPMLEIPLDFIQSCTILRDLNLTQMSMKKVPASLRHSTSLHRLNLSSNCIRDLEDACLDHIEGLIFLGLMNNRLDVLPSYFPNLRALNTLNISNNKFRELPLVVTQLENLHDLDISFNPITELPDEIGRLTMLERLIMVGNRIVKFPPKAINLHNLRILDCRRNQISDLSVICMLPNLTELSADHNVVHALELALGPRLTTLNVSHNDITQLSLVPGPMGRPYGLTLLDLSYAKLSSLDDLALGQLTSLRTLKLDHNSIRSIPDSLGDLIWLEYLSCTDNKLDALPATLGKLQKLECLDAHNNSLTELPQTIWSCASLSKINVTSNFINGWHDPPVPIHEIPILDGSLAAPGAVGRKSSTASIGLGGTVPSLVYSLSELYLGENCLTDGLIQPLMVFSQLKTLNLSFNQIQDLPSNFFRNMLNLEELYLSGNKLTSLPVEDFHRLVKLTTIYINGNRLHTLPQELGKVKGLQVLDAGSNLLRYNINNWEFDWNWNFNTNLRYLNLSGNKRLQIKAENRPTRYSTSHSGVMLSGFTSLTQLKVLGLMDVTITTTGKDTTVDIPDENSDRRIRTSLSTVCGMGYGIADSLGKDGHLNMIDLVHEFTGSKHEAIFAMFGRTHYSKTLKPGSTPNRLAKFLHDNFVNVFKTQMGVINTKLGKDGVPPAQWKEGVPKALHWTFLKLNQDLRESLAANPRKNSQASVQAPDQQYNRMGASGIVVYFLDHTIYAANVGDSLAVVSRQGVCHQISRKHDPYDRDEIARIRAAEGFMTPAGLVNEEVDVSRSFGYFHFFPPLHARPDIFTYDLTEMDEFVIIANRGLWDFVPYQTAVDIARTVARNDKPDPMLAAQKLRDFAISYGADGNTMIMVIWVADLFNSLSRSRQPTLDPVPPYYSKRKNDIRDHGINRLREEVPAPVGHITIVFTDIRNSTHLWEANPGMPTAMRLHNNILRRQLRFCGGYEVKTEGDSFMCSFPTTLAAVWWCLSVQVHLLHESWPLEILECEDGKPIYNPQGHLIACGLSVRMGIHSGTPLCEPDIITQRMDYFGPMVNRSARINSSALGGQILCSLDIVREINAKILEVDEETEYSKLQSPEAIEAIRRLGVVIIPVGEVKLKGIELPENLSILYPAGLEGRHELKEASSNPTASGSRVPFSVPQIRDLGLLCLRFEALSTGRVFKPLPDRKRSIQSNPDADDSSTTSMILYGDPNLLLPSINEHSSDSDLMLVLDALTIRINNAANTVYQQFRMSTMRDEPPSQTKNSLMSALEQDGILSPDIVAYIASKM</sequence>
<keyword evidence="1" id="KW-0433">Leucine-rich repeat</keyword>
<dbReference type="SUPFAM" id="SSF52058">
    <property type="entry name" value="L domain-like"/>
    <property type="match status" value="2"/>
</dbReference>
<dbReference type="InterPro" id="IPR001932">
    <property type="entry name" value="PPM-type_phosphatase-like_dom"/>
</dbReference>
<dbReference type="Pfam" id="PF00211">
    <property type="entry name" value="Guanylate_cyc"/>
    <property type="match status" value="1"/>
</dbReference>
<dbReference type="GO" id="GO:0005737">
    <property type="term" value="C:cytoplasm"/>
    <property type="evidence" value="ECO:0007669"/>
    <property type="project" value="TreeGrafter"/>
</dbReference>
<feature type="compositionally biased region" description="Polar residues" evidence="4">
    <location>
        <begin position="308"/>
        <end position="326"/>
    </location>
</feature>
<name>A0A8H8CNX3_PSICU</name>
<dbReference type="InterPro" id="IPR003591">
    <property type="entry name" value="Leu-rich_rpt_typical-subtyp"/>
</dbReference>
<evidence type="ECO:0000259" key="5">
    <source>
        <dbReference type="PROSITE" id="PS50125"/>
    </source>
</evidence>
<dbReference type="Gene3D" id="3.60.40.10">
    <property type="entry name" value="PPM-type phosphatase domain"/>
    <property type="match status" value="1"/>
</dbReference>
<evidence type="ECO:0000256" key="4">
    <source>
        <dbReference type="SAM" id="MobiDB-lite"/>
    </source>
</evidence>
<evidence type="ECO:0008006" key="8">
    <source>
        <dbReference type="Google" id="ProtNLM"/>
    </source>
</evidence>
<feature type="region of interest" description="Disordered" evidence="4">
    <location>
        <begin position="37"/>
        <end position="58"/>
    </location>
</feature>
<gene>
    <name evidence="7" type="ORF">JR316_001760</name>
</gene>
<dbReference type="PANTHER" id="PTHR48051:SF1">
    <property type="entry name" value="RAS SUPPRESSOR PROTEIN 1"/>
    <property type="match status" value="1"/>
</dbReference>
<evidence type="ECO:0000259" key="6">
    <source>
        <dbReference type="PROSITE" id="PS51746"/>
    </source>
</evidence>
<dbReference type="SUPFAM" id="SSF81606">
    <property type="entry name" value="PP2C-like"/>
    <property type="match status" value="1"/>
</dbReference>
<feature type="compositionally biased region" description="Basic and acidic residues" evidence="4">
    <location>
        <begin position="94"/>
        <end position="105"/>
    </location>
</feature>
<dbReference type="SMART" id="SM00364">
    <property type="entry name" value="LRR_BAC"/>
    <property type="match status" value="11"/>
</dbReference>
<dbReference type="SMART" id="SM00369">
    <property type="entry name" value="LRR_TYP"/>
    <property type="match status" value="9"/>
</dbReference>
<dbReference type="InterPro" id="IPR001054">
    <property type="entry name" value="A/G_cyclase"/>
</dbReference>
<dbReference type="PROSITE" id="PS51746">
    <property type="entry name" value="PPM_2"/>
    <property type="match status" value="1"/>
</dbReference>
<dbReference type="Pfam" id="PF23598">
    <property type="entry name" value="LRR_14"/>
    <property type="match status" value="2"/>
</dbReference>
<dbReference type="SUPFAM" id="SSF52075">
    <property type="entry name" value="Outer arm dynein light chain 1"/>
    <property type="match status" value="1"/>
</dbReference>
<organism evidence="7">
    <name type="scientific">Psilocybe cubensis</name>
    <name type="common">Psychedelic mushroom</name>
    <name type="synonym">Stropharia cubensis</name>
    <dbReference type="NCBI Taxonomy" id="181762"/>
    <lineage>
        <taxon>Eukaryota</taxon>
        <taxon>Fungi</taxon>
        <taxon>Dikarya</taxon>
        <taxon>Basidiomycota</taxon>
        <taxon>Agaricomycotina</taxon>
        <taxon>Agaricomycetes</taxon>
        <taxon>Agaricomycetidae</taxon>
        <taxon>Agaricales</taxon>
        <taxon>Agaricineae</taxon>
        <taxon>Strophariaceae</taxon>
        <taxon>Psilocybe</taxon>
    </lineage>
</organism>
<feature type="compositionally biased region" description="Polar residues" evidence="4">
    <location>
        <begin position="182"/>
        <end position="192"/>
    </location>
</feature>
<feature type="domain" description="PPM-type phosphatase" evidence="6">
    <location>
        <begin position="1202"/>
        <end position="1430"/>
    </location>
</feature>
<dbReference type="SMART" id="SM00332">
    <property type="entry name" value="PP2Cc"/>
    <property type="match status" value="1"/>
</dbReference>
<feature type="compositionally biased region" description="Low complexity" evidence="4">
    <location>
        <begin position="351"/>
        <end position="366"/>
    </location>
</feature>
<feature type="compositionally biased region" description="Polar residues" evidence="4">
    <location>
        <begin position="74"/>
        <end position="88"/>
    </location>
</feature>
<dbReference type="PANTHER" id="PTHR48051">
    <property type="match status" value="1"/>
</dbReference>
<dbReference type="PROSITE" id="PS50125">
    <property type="entry name" value="GUANYLATE_CYCLASE_2"/>
    <property type="match status" value="1"/>
</dbReference>
<proteinExistence type="predicted"/>
<dbReference type="CDD" id="cd07302">
    <property type="entry name" value="CHD"/>
    <property type="match status" value="1"/>
</dbReference>
<dbReference type="CDD" id="cd00143">
    <property type="entry name" value="PP2Cc"/>
    <property type="match status" value="1"/>
</dbReference>
<dbReference type="InterPro" id="IPR032675">
    <property type="entry name" value="LRR_dom_sf"/>
</dbReference>
<feature type="compositionally biased region" description="Low complexity" evidence="4">
    <location>
        <begin position="389"/>
        <end position="403"/>
    </location>
</feature>
<dbReference type="InterPro" id="IPR055414">
    <property type="entry name" value="LRR_R13L4/SHOC2-like"/>
</dbReference>
<dbReference type="Gene3D" id="3.80.10.10">
    <property type="entry name" value="Ribonuclease Inhibitor"/>
    <property type="match status" value="4"/>
</dbReference>
<reference evidence="7" key="1">
    <citation type="submission" date="2021-02" db="EMBL/GenBank/DDBJ databases">
        <title>Psilocybe cubensis genome.</title>
        <authorList>
            <person name="Mckernan K.J."/>
            <person name="Crawford S."/>
            <person name="Trippe A."/>
            <person name="Kane L.T."/>
            <person name="Mclaughlin S."/>
        </authorList>
    </citation>
    <scope>NUCLEOTIDE SEQUENCE [LARGE SCALE GENOMIC DNA]</scope>
    <source>
        <strain evidence="7">MGC-MH-2018</strain>
    </source>
</reference>
<evidence type="ECO:0000256" key="1">
    <source>
        <dbReference type="ARBA" id="ARBA00022614"/>
    </source>
</evidence>
<dbReference type="InterPro" id="IPR055071">
    <property type="entry name" value="RA_PHLPP-like"/>
</dbReference>
<feature type="compositionally biased region" description="Basic and acidic residues" evidence="4">
    <location>
        <begin position="143"/>
        <end position="154"/>
    </location>
</feature>
<feature type="compositionally biased region" description="Low complexity" evidence="4">
    <location>
        <begin position="240"/>
        <end position="264"/>
    </location>
</feature>
<comment type="caution">
    <text evidence="7">The sequence shown here is derived from an EMBL/GenBank/DDBJ whole genome shotgun (WGS) entry which is preliminary data.</text>
</comment>
<dbReference type="InterPro" id="IPR001611">
    <property type="entry name" value="Leu-rich_rpt"/>
</dbReference>
<feature type="domain" description="Guanylate cyclase" evidence="5">
    <location>
        <begin position="1479"/>
        <end position="1615"/>
    </location>
</feature>
<evidence type="ECO:0000313" key="7">
    <source>
        <dbReference type="EMBL" id="KAG5172263.1"/>
    </source>
</evidence>
<dbReference type="SUPFAM" id="SSF55073">
    <property type="entry name" value="Nucleotide cyclase"/>
    <property type="match status" value="1"/>
</dbReference>
<dbReference type="GO" id="GO:0009190">
    <property type="term" value="P:cyclic nucleotide biosynthetic process"/>
    <property type="evidence" value="ECO:0007669"/>
    <property type="project" value="InterPro"/>
</dbReference>
<dbReference type="InterPro" id="IPR036457">
    <property type="entry name" value="PPM-type-like_dom_sf"/>
</dbReference>
<dbReference type="SMART" id="SM00044">
    <property type="entry name" value="CYCc"/>
    <property type="match status" value="1"/>
</dbReference>
<dbReference type="EMBL" id="JAFIQS010000002">
    <property type="protein sequence ID" value="KAG5172263.1"/>
    <property type="molecule type" value="Genomic_DNA"/>
</dbReference>